<dbReference type="KEGG" id="sacn:SacN8_01955"/>
<dbReference type="EMBL" id="CP002817">
    <property type="protein sequence ID" value="AGE70372.1"/>
    <property type="molecule type" value="Genomic_DNA"/>
</dbReference>
<dbReference type="AlphaFoldDB" id="M1IN70"/>
<accession>M1IN70</accession>
<dbReference type="Proteomes" id="UP000011281">
    <property type="component" value="Chromosome"/>
</dbReference>
<dbReference type="HOGENOM" id="CLU_2985834_0_0_2"/>
<evidence type="ECO:0000313" key="2">
    <source>
        <dbReference type="Proteomes" id="UP000011281"/>
    </source>
</evidence>
<name>M1IN70_9CREN</name>
<evidence type="ECO:0000313" key="1">
    <source>
        <dbReference type="EMBL" id="AGE70372.1"/>
    </source>
</evidence>
<gene>
    <name evidence="1" type="ORF">SacN8_01955</name>
</gene>
<reference evidence="1 2" key="1">
    <citation type="journal article" date="2012" name="ISME J.">
        <title>Genomic evidence of rapid, global-scale gene flow in a Sulfolobus species.</title>
        <authorList>
            <person name="Mao D."/>
            <person name="Grogan D."/>
        </authorList>
    </citation>
    <scope>NUCLEOTIDE SEQUENCE [LARGE SCALE GENOMIC DNA]</scope>
    <source>
        <strain evidence="1 2">N8</strain>
    </source>
</reference>
<organism evidence="2">
    <name type="scientific">Sulfolobus acidocaldarius N8</name>
    <dbReference type="NCBI Taxonomy" id="1028566"/>
    <lineage>
        <taxon>Archaea</taxon>
        <taxon>Thermoproteota</taxon>
        <taxon>Thermoprotei</taxon>
        <taxon>Sulfolobales</taxon>
        <taxon>Sulfolobaceae</taxon>
        <taxon>Sulfolobus</taxon>
    </lineage>
</organism>
<proteinExistence type="predicted"/>
<sequence length="57" mass="6146">MTVFGVSFLIKKITEAFDAAAAVAPVVIPNLLSVDIKAVFPLIPSWRQYSISPQIAT</sequence>
<protein>
    <submittedName>
        <fullName evidence="1">Uncharacterized protein</fullName>
    </submittedName>
</protein>